<evidence type="ECO:0000313" key="5">
    <source>
        <dbReference type="EMBL" id="CAH1397929.1"/>
    </source>
</evidence>
<dbReference type="GO" id="GO:0005525">
    <property type="term" value="F:GTP binding"/>
    <property type="evidence" value="ECO:0007669"/>
    <property type="project" value="InterPro"/>
</dbReference>
<reference evidence="5" key="1">
    <citation type="submission" date="2022-01" db="EMBL/GenBank/DDBJ databases">
        <authorList>
            <person name="King R."/>
        </authorList>
    </citation>
    <scope>NUCLEOTIDE SEQUENCE</scope>
</reference>
<proteinExistence type="predicted"/>
<dbReference type="InterPro" id="IPR022812">
    <property type="entry name" value="Dynamin"/>
</dbReference>
<dbReference type="PRINTS" id="PR00195">
    <property type="entry name" value="DYNAMIN"/>
</dbReference>
<dbReference type="InterPro" id="IPR020850">
    <property type="entry name" value="GED_dom"/>
</dbReference>
<dbReference type="OrthoDB" id="5061070at2759"/>
<dbReference type="GO" id="GO:0048312">
    <property type="term" value="P:intracellular distribution of mitochondria"/>
    <property type="evidence" value="ECO:0007669"/>
    <property type="project" value="TreeGrafter"/>
</dbReference>
<dbReference type="SMART" id="SM00053">
    <property type="entry name" value="DYNc"/>
    <property type="match status" value="1"/>
</dbReference>
<dbReference type="GO" id="GO:0005874">
    <property type="term" value="C:microtubule"/>
    <property type="evidence" value="ECO:0007669"/>
    <property type="project" value="TreeGrafter"/>
</dbReference>
<keyword evidence="1" id="KW-0547">Nucleotide-binding</keyword>
<organism evidence="5 6">
    <name type="scientific">Nezara viridula</name>
    <name type="common">Southern green stink bug</name>
    <name type="synonym">Cimex viridulus</name>
    <dbReference type="NCBI Taxonomy" id="85310"/>
    <lineage>
        <taxon>Eukaryota</taxon>
        <taxon>Metazoa</taxon>
        <taxon>Ecdysozoa</taxon>
        <taxon>Arthropoda</taxon>
        <taxon>Hexapoda</taxon>
        <taxon>Insecta</taxon>
        <taxon>Pterygota</taxon>
        <taxon>Neoptera</taxon>
        <taxon>Paraneoptera</taxon>
        <taxon>Hemiptera</taxon>
        <taxon>Heteroptera</taxon>
        <taxon>Panheteroptera</taxon>
        <taxon>Pentatomomorpha</taxon>
        <taxon>Pentatomoidea</taxon>
        <taxon>Pentatomidae</taxon>
        <taxon>Pentatominae</taxon>
        <taxon>Nezara</taxon>
    </lineage>
</organism>
<evidence type="ECO:0000313" key="6">
    <source>
        <dbReference type="Proteomes" id="UP001152798"/>
    </source>
</evidence>
<gene>
    <name evidence="5" type="ORF">NEZAVI_LOCUS7674</name>
</gene>
<dbReference type="GO" id="GO:0003924">
    <property type="term" value="F:GTPase activity"/>
    <property type="evidence" value="ECO:0007669"/>
    <property type="project" value="InterPro"/>
</dbReference>
<dbReference type="Pfam" id="PF02212">
    <property type="entry name" value="GED"/>
    <property type="match status" value="1"/>
</dbReference>
<dbReference type="GO" id="GO:0016559">
    <property type="term" value="P:peroxisome fission"/>
    <property type="evidence" value="ECO:0007669"/>
    <property type="project" value="TreeGrafter"/>
</dbReference>
<dbReference type="GO" id="GO:0016020">
    <property type="term" value="C:membrane"/>
    <property type="evidence" value="ECO:0007669"/>
    <property type="project" value="TreeGrafter"/>
</dbReference>
<evidence type="ECO:0000259" key="4">
    <source>
        <dbReference type="PROSITE" id="PS51718"/>
    </source>
</evidence>
<name>A0A9P0MLD9_NEZVI</name>
<keyword evidence="6" id="KW-1185">Reference proteome</keyword>
<dbReference type="GO" id="GO:0000266">
    <property type="term" value="P:mitochondrial fission"/>
    <property type="evidence" value="ECO:0007669"/>
    <property type="project" value="TreeGrafter"/>
</dbReference>
<dbReference type="SMART" id="SM00302">
    <property type="entry name" value="GED"/>
    <property type="match status" value="1"/>
</dbReference>
<protein>
    <recommendedName>
        <fullName evidence="7">Dynamin-1-like protein</fullName>
    </recommendedName>
</protein>
<dbReference type="EMBL" id="OV725080">
    <property type="protein sequence ID" value="CAH1397929.1"/>
    <property type="molecule type" value="Genomic_DNA"/>
</dbReference>
<dbReference type="InterPro" id="IPR003130">
    <property type="entry name" value="GED"/>
</dbReference>
<dbReference type="InterPro" id="IPR030381">
    <property type="entry name" value="G_DYNAMIN_dom"/>
</dbReference>
<dbReference type="GO" id="GO:0008017">
    <property type="term" value="F:microtubule binding"/>
    <property type="evidence" value="ECO:0007669"/>
    <property type="project" value="TreeGrafter"/>
</dbReference>
<dbReference type="PROSITE" id="PS51388">
    <property type="entry name" value="GED"/>
    <property type="match status" value="1"/>
</dbReference>
<feature type="domain" description="GED" evidence="3">
    <location>
        <begin position="524"/>
        <end position="615"/>
    </location>
</feature>
<dbReference type="InterPro" id="IPR000375">
    <property type="entry name" value="Dynamin_stalk"/>
</dbReference>
<dbReference type="CDD" id="cd08771">
    <property type="entry name" value="DLP_1"/>
    <property type="match status" value="1"/>
</dbReference>
<dbReference type="InterPro" id="IPR045063">
    <property type="entry name" value="Dynamin_N"/>
</dbReference>
<dbReference type="PROSITE" id="PS51718">
    <property type="entry name" value="G_DYNAMIN_2"/>
    <property type="match status" value="1"/>
</dbReference>
<evidence type="ECO:0000259" key="3">
    <source>
        <dbReference type="PROSITE" id="PS51388"/>
    </source>
</evidence>
<feature type="domain" description="Dynamin-type G" evidence="4">
    <location>
        <begin position="22"/>
        <end position="297"/>
    </location>
</feature>
<sequence>MDRLISVLNKLQDVMAITGKDTLQLPQIVVVGDQSSGKSSVLEGLVGKPFLPRGVGVVTRRPLLIHLEYLPKKKGRGDEESGSDHVVFSHDSRVFKNFREVMKEIEEETDRAAGTNKGICSEPIVMTIYSRNAASNLTLIDLPGIIKVPMGDQPSDIEDVLKALILRYISNPNSIILAIVTANTDIATSESLKMAKEVDPEGVRTLAVVTKLDIMDTGTNATDILSGKVIPVKLGVVGVVNRSQRDIVQGISIKEAGIQEMNFFYKYYPQLANKHGTSYLARTLQELLIDHIKANLPQLRQRIQESMEQHKSVLQRLSGADISAPGECLLNLLTSFSNTYCAKIQGTGNELEMSELGGGARISYIFHETFASALNSINPLAGYNTSAILTAIKNASGTRPGLFMSESCFELLVKKQITRLESPSLRCVQLVYDELEKIIYSSCQSQNLAMARYPKLHQKILEVVIKMLKSRLPETNSLVKKLIEIQTAYINTAHPDFHINGQDHMGTDYQIVPFKEEDHPRESGVTIENLVIKYFNIVRKTIQDAVPKAIMHCLVNYSMNHILSELVSILYSPGKAEQFLEESADIAEQRAYALRMLEVLENANSIITEVKEGYCLV</sequence>
<dbReference type="SUPFAM" id="SSF52540">
    <property type="entry name" value="P-loop containing nucleoside triphosphate hydrolases"/>
    <property type="match status" value="1"/>
</dbReference>
<dbReference type="PANTHER" id="PTHR11566:SF21">
    <property type="entry name" value="DYNAMIN RELATED PROTEIN 1, ISOFORM A"/>
    <property type="match status" value="1"/>
</dbReference>
<dbReference type="Proteomes" id="UP001152798">
    <property type="component" value="Chromosome 4"/>
</dbReference>
<dbReference type="InterPro" id="IPR027417">
    <property type="entry name" value="P-loop_NTPase"/>
</dbReference>
<evidence type="ECO:0000256" key="1">
    <source>
        <dbReference type="ARBA" id="ARBA00022741"/>
    </source>
</evidence>
<dbReference type="PANTHER" id="PTHR11566">
    <property type="entry name" value="DYNAMIN"/>
    <property type="match status" value="1"/>
</dbReference>
<dbReference type="Gene3D" id="1.20.120.1240">
    <property type="entry name" value="Dynamin, middle domain"/>
    <property type="match status" value="1"/>
</dbReference>
<dbReference type="Pfam" id="PF01031">
    <property type="entry name" value="Dynamin_M"/>
    <property type="match status" value="1"/>
</dbReference>
<evidence type="ECO:0008006" key="7">
    <source>
        <dbReference type="Google" id="ProtNLM"/>
    </source>
</evidence>
<dbReference type="InterPro" id="IPR001401">
    <property type="entry name" value="Dynamin_GTPase"/>
</dbReference>
<dbReference type="FunFam" id="1.20.120.1240:FF:000001">
    <property type="entry name" value="Dynamin 1 like"/>
    <property type="match status" value="1"/>
</dbReference>
<accession>A0A9P0MLD9</accession>
<evidence type="ECO:0000256" key="2">
    <source>
        <dbReference type="ARBA" id="ARBA00023134"/>
    </source>
</evidence>
<dbReference type="GO" id="GO:0006897">
    <property type="term" value="P:endocytosis"/>
    <property type="evidence" value="ECO:0007669"/>
    <property type="project" value="TreeGrafter"/>
</dbReference>
<dbReference type="Gene3D" id="3.40.50.300">
    <property type="entry name" value="P-loop containing nucleotide triphosphate hydrolases"/>
    <property type="match status" value="1"/>
</dbReference>
<dbReference type="GO" id="GO:0005739">
    <property type="term" value="C:mitochondrion"/>
    <property type="evidence" value="ECO:0007669"/>
    <property type="project" value="TreeGrafter"/>
</dbReference>
<dbReference type="AlphaFoldDB" id="A0A9P0MLD9"/>
<keyword evidence="2" id="KW-0342">GTP-binding</keyword>
<dbReference type="Pfam" id="PF00350">
    <property type="entry name" value="Dynamin_N"/>
    <property type="match status" value="1"/>
</dbReference>